<reference evidence="4 5" key="2">
    <citation type="journal article" date="2020" name="MBio">
        <title>Isolation and Molecular Analysis of a Novel Neorickettsia Species That Causes Potomac Horse Fever.</title>
        <authorList>
            <person name="Teymournejad O."/>
            <person name="Lin M."/>
            <person name="Bekebrede H."/>
            <person name="Kamr A."/>
            <person name="Toribio R.E."/>
            <person name="Arroyo L.G."/>
            <person name="Baird J.D."/>
            <person name="Rikihisa Y."/>
        </authorList>
    </citation>
    <scope>NUCLEOTIDE SEQUENCE [LARGE SCALE GENOMIC DNA]</scope>
    <source>
        <strain evidence="4 5">Fin17</strain>
    </source>
</reference>
<dbReference type="AlphaFoldDB" id="A0A6P1GAJ9"/>
<name>A0A6P1GAJ9_9RICK</name>
<evidence type="ECO:0000256" key="1">
    <source>
        <dbReference type="ARBA" id="ARBA00008571"/>
    </source>
</evidence>
<comment type="similarity">
    <text evidence="1">Belongs to the SdhE FAD assembly factor family.</text>
</comment>
<dbReference type="PANTHER" id="PTHR12469:SF2">
    <property type="entry name" value="SUCCINATE DEHYDROGENASE ASSEMBLY FACTOR 2, MITOCHONDRIAL"/>
    <property type="match status" value="1"/>
</dbReference>
<dbReference type="Gene3D" id="1.10.150.250">
    <property type="entry name" value="Flavinator of succinate dehydrogenase"/>
    <property type="match status" value="1"/>
</dbReference>
<dbReference type="RefSeq" id="WP_160095989.1">
    <property type="nucleotide sequence ID" value="NZ_CP047224.1"/>
</dbReference>
<evidence type="ECO:0000313" key="5">
    <source>
        <dbReference type="Proteomes" id="UP000464912"/>
    </source>
</evidence>
<dbReference type="InterPro" id="IPR036714">
    <property type="entry name" value="SDH_sf"/>
</dbReference>
<keyword evidence="5" id="KW-1185">Reference proteome</keyword>
<accession>A0A6P1GAJ9</accession>
<dbReference type="GO" id="GO:0006099">
    <property type="term" value="P:tricarboxylic acid cycle"/>
    <property type="evidence" value="ECO:0007669"/>
    <property type="project" value="TreeGrafter"/>
</dbReference>
<proteinExistence type="inferred from homology"/>
<dbReference type="KEGG" id="nef:GP480_03825"/>
<organism evidence="4 5">
    <name type="scientific">Neorickettsia findlayensis</name>
    <dbReference type="NCBI Taxonomy" id="2686014"/>
    <lineage>
        <taxon>Bacteria</taxon>
        <taxon>Pseudomonadati</taxon>
        <taxon>Pseudomonadota</taxon>
        <taxon>Alphaproteobacteria</taxon>
        <taxon>Rickettsiales</taxon>
        <taxon>Anaplasmataceae</taxon>
        <taxon>Neorickettsia</taxon>
    </lineage>
</organism>
<reference evidence="4 5" key="1">
    <citation type="journal article" date="2020" name="MBio">
        <title>Erratum for Teymournejad et al., 'Isolation and Molecular Analysis of a Novel Neorickettsia Species That Causes Potomac Horse Fever'.</title>
        <authorList>
            <person name="Teymournejad O."/>
            <person name="Lin M."/>
            <person name="Bekebrede H."/>
            <person name="Kamr A."/>
            <person name="Toribio R.E."/>
            <person name="Arroyo L.G."/>
            <person name="Baird J.D."/>
            <person name="Rikihisa Y."/>
        </authorList>
    </citation>
    <scope>NUCLEOTIDE SEQUENCE [LARGE SCALE GENOMIC DNA]</scope>
    <source>
        <strain evidence="4 5">Fin17</strain>
    </source>
</reference>
<sequence length="82" mass="9839">MNIDLRKKRILYRSTHRGCKEMDILLGSFITKNLSRLTEQEIEQVERILELSDSFIFDCYQHKSEPPEELPVLKQMVREEDK</sequence>
<dbReference type="SUPFAM" id="SSF109910">
    <property type="entry name" value="YgfY-like"/>
    <property type="match status" value="1"/>
</dbReference>
<dbReference type="PANTHER" id="PTHR12469">
    <property type="entry name" value="PROTEIN EMI5 HOMOLOG, MITOCHONDRIAL"/>
    <property type="match status" value="1"/>
</dbReference>
<dbReference type="EMBL" id="CP047224">
    <property type="protein sequence ID" value="QHD65517.1"/>
    <property type="molecule type" value="Genomic_DNA"/>
</dbReference>
<dbReference type="Proteomes" id="UP000464912">
    <property type="component" value="Chromosome"/>
</dbReference>
<evidence type="ECO:0000256" key="2">
    <source>
        <dbReference type="ARBA" id="ARBA00019418"/>
    </source>
</evidence>
<keyword evidence="3" id="KW-0143">Chaperone</keyword>
<dbReference type="Pfam" id="PF03937">
    <property type="entry name" value="Sdh5"/>
    <property type="match status" value="1"/>
</dbReference>
<protein>
    <recommendedName>
        <fullName evidence="2">FAD assembly factor SdhE</fullName>
    </recommendedName>
</protein>
<evidence type="ECO:0000313" key="4">
    <source>
        <dbReference type="EMBL" id="QHD65517.1"/>
    </source>
</evidence>
<evidence type="ECO:0000256" key="3">
    <source>
        <dbReference type="ARBA" id="ARBA00023186"/>
    </source>
</evidence>
<gene>
    <name evidence="4" type="ORF">GP480_03825</name>
</gene>
<dbReference type="InterPro" id="IPR005631">
    <property type="entry name" value="SDH"/>
</dbReference>